<name>A0A933W1K5_RHOPL</name>
<accession>A0A933W1K5</accession>
<organism evidence="2 3">
    <name type="scientific">Rhodopseudomonas palustris</name>
    <dbReference type="NCBI Taxonomy" id="1076"/>
    <lineage>
        <taxon>Bacteria</taxon>
        <taxon>Pseudomonadati</taxon>
        <taxon>Pseudomonadota</taxon>
        <taxon>Alphaproteobacteria</taxon>
        <taxon>Hyphomicrobiales</taxon>
        <taxon>Nitrobacteraceae</taxon>
        <taxon>Rhodopseudomonas</taxon>
    </lineage>
</organism>
<gene>
    <name evidence="2" type="ORF">HZA66_11715</name>
</gene>
<reference evidence="2" key="1">
    <citation type="submission" date="2020-07" db="EMBL/GenBank/DDBJ databases">
        <title>Huge and variable diversity of episymbiotic CPR bacteria and DPANN archaea in groundwater ecosystems.</title>
        <authorList>
            <person name="He C.Y."/>
            <person name="Keren R."/>
            <person name="Whittaker M."/>
            <person name="Farag I.F."/>
            <person name="Doudna J."/>
            <person name="Cate J.H.D."/>
            <person name="Banfield J.F."/>
        </authorList>
    </citation>
    <scope>NUCLEOTIDE SEQUENCE</scope>
    <source>
        <strain evidence="2">NC_groundwater_1818_Pr3_B-0.1um_66_35</strain>
    </source>
</reference>
<dbReference type="Proteomes" id="UP000782519">
    <property type="component" value="Unassembled WGS sequence"/>
</dbReference>
<evidence type="ECO:0000313" key="3">
    <source>
        <dbReference type="Proteomes" id="UP000782519"/>
    </source>
</evidence>
<protein>
    <submittedName>
        <fullName evidence="2">Uncharacterized protein</fullName>
    </submittedName>
</protein>
<evidence type="ECO:0000313" key="2">
    <source>
        <dbReference type="EMBL" id="MBI5130100.1"/>
    </source>
</evidence>
<proteinExistence type="predicted"/>
<feature type="signal peptide" evidence="1">
    <location>
        <begin position="1"/>
        <end position="25"/>
    </location>
</feature>
<dbReference type="EMBL" id="JACRJB010000031">
    <property type="protein sequence ID" value="MBI5130100.1"/>
    <property type="molecule type" value="Genomic_DNA"/>
</dbReference>
<sequence>MKKLALGIAAAVVLGLGAFSAPASAATSAPAASTTAAPMTDVSSQRYVSRRTVVRHGPRCTVRKVVRRGPMGRRVVSTTRVCR</sequence>
<comment type="caution">
    <text evidence="2">The sequence shown here is derived from an EMBL/GenBank/DDBJ whole genome shotgun (WGS) entry which is preliminary data.</text>
</comment>
<dbReference type="AlphaFoldDB" id="A0A933W1K5"/>
<keyword evidence="1" id="KW-0732">Signal</keyword>
<feature type="chain" id="PRO_5037988138" evidence="1">
    <location>
        <begin position="26"/>
        <end position="83"/>
    </location>
</feature>
<evidence type="ECO:0000256" key="1">
    <source>
        <dbReference type="SAM" id="SignalP"/>
    </source>
</evidence>